<name>A0A921FDP2_9BACT</name>
<dbReference type="SUPFAM" id="SSF51445">
    <property type="entry name" value="(Trans)glycosidases"/>
    <property type="match status" value="1"/>
</dbReference>
<organism evidence="10 11">
    <name type="scientific">Phocaeicola coprocola</name>
    <dbReference type="NCBI Taxonomy" id="310298"/>
    <lineage>
        <taxon>Bacteria</taxon>
        <taxon>Pseudomonadati</taxon>
        <taxon>Bacteroidota</taxon>
        <taxon>Bacteroidia</taxon>
        <taxon>Bacteroidales</taxon>
        <taxon>Bacteroidaceae</taxon>
        <taxon>Phocaeicola</taxon>
    </lineage>
</organism>
<dbReference type="Pfam" id="PF00933">
    <property type="entry name" value="Glyco_hydro_3"/>
    <property type="match status" value="1"/>
</dbReference>
<feature type="domain" description="Glycoside hydrolase family 3 N-terminal" evidence="8">
    <location>
        <begin position="48"/>
        <end position="383"/>
    </location>
</feature>
<feature type="chain" id="PRO_5036805363" description="beta-glucosidase" evidence="7">
    <location>
        <begin position="27"/>
        <end position="528"/>
    </location>
</feature>
<dbReference type="InterPro" id="IPR001764">
    <property type="entry name" value="Glyco_hydro_3_N"/>
</dbReference>
<dbReference type="PRINTS" id="PR00133">
    <property type="entry name" value="GLHYDRLASE3"/>
</dbReference>
<dbReference type="InterPro" id="IPR017853">
    <property type="entry name" value="GH"/>
</dbReference>
<evidence type="ECO:0000313" key="11">
    <source>
        <dbReference type="Proteomes" id="UP000718012"/>
    </source>
</evidence>
<reference evidence="10" key="1">
    <citation type="journal article" date="2021" name="PeerJ">
        <title>Extensive microbial diversity within the chicken gut microbiome revealed by metagenomics and culture.</title>
        <authorList>
            <person name="Gilroy R."/>
            <person name="Ravi A."/>
            <person name="Getino M."/>
            <person name="Pursley I."/>
            <person name="Horton D.L."/>
            <person name="Alikhan N.F."/>
            <person name="Baker D."/>
            <person name="Gharbi K."/>
            <person name="Hall N."/>
            <person name="Watson M."/>
            <person name="Adriaenssens E.M."/>
            <person name="Foster-Nyarko E."/>
            <person name="Jarju S."/>
            <person name="Secka A."/>
            <person name="Antonio M."/>
            <person name="Oren A."/>
            <person name="Chaudhuri R.R."/>
            <person name="La Ragione R."/>
            <person name="Hildebrand F."/>
            <person name="Pallen M.J."/>
        </authorList>
    </citation>
    <scope>NUCLEOTIDE SEQUENCE</scope>
    <source>
        <strain evidence="10">CHK165-8395</strain>
    </source>
</reference>
<gene>
    <name evidence="10" type="ORF">K8U81_08420</name>
</gene>
<accession>A0A921FDP2</accession>
<dbReference type="Gene3D" id="3.20.20.300">
    <property type="entry name" value="Glycoside hydrolase, family 3, N-terminal domain"/>
    <property type="match status" value="1"/>
</dbReference>
<dbReference type="EMBL" id="DYXD01000184">
    <property type="protein sequence ID" value="HJF08197.1"/>
    <property type="molecule type" value="Genomic_DNA"/>
</dbReference>
<evidence type="ECO:0000256" key="7">
    <source>
        <dbReference type="SAM" id="SignalP"/>
    </source>
</evidence>
<reference evidence="10" key="2">
    <citation type="submission" date="2021-09" db="EMBL/GenBank/DDBJ databases">
        <authorList>
            <person name="Gilroy R."/>
        </authorList>
    </citation>
    <scope>NUCLEOTIDE SEQUENCE</scope>
    <source>
        <strain evidence="10">CHK165-8395</strain>
    </source>
</reference>
<dbReference type="EC" id="3.2.1.21" evidence="3"/>
<keyword evidence="4 7" id="KW-0732">Signal</keyword>
<feature type="non-terminal residue" evidence="10">
    <location>
        <position position="528"/>
    </location>
</feature>
<dbReference type="PANTHER" id="PTHR30620">
    <property type="entry name" value="PERIPLASMIC BETA-GLUCOSIDASE-RELATED"/>
    <property type="match status" value="1"/>
</dbReference>
<dbReference type="AlphaFoldDB" id="A0A921FDP2"/>
<dbReference type="GO" id="GO:0009251">
    <property type="term" value="P:glucan catabolic process"/>
    <property type="evidence" value="ECO:0007669"/>
    <property type="project" value="TreeGrafter"/>
</dbReference>
<comment type="catalytic activity">
    <reaction evidence="1">
        <text>Hydrolysis of terminal, non-reducing beta-D-glucosyl residues with release of beta-D-glucose.</text>
        <dbReference type="EC" id="3.2.1.21"/>
    </reaction>
</comment>
<dbReference type="InterPro" id="IPR002772">
    <property type="entry name" value="Glyco_hydro_3_C"/>
</dbReference>
<dbReference type="PANTHER" id="PTHR30620:SF16">
    <property type="entry name" value="LYSOSOMAL BETA GLUCOSIDASE"/>
    <property type="match status" value="1"/>
</dbReference>
<keyword evidence="5 10" id="KW-0378">Hydrolase</keyword>
<evidence type="ECO:0000256" key="4">
    <source>
        <dbReference type="ARBA" id="ARBA00022729"/>
    </source>
</evidence>
<dbReference type="InterPro" id="IPR051915">
    <property type="entry name" value="Cellulose_Degrad_GH3"/>
</dbReference>
<dbReference type="Proteomes" id="UP000718012">
    <property type="component" value="Unassembled WGS sequence"/>
</dbReference>
<evidence type="ECO:0000256" key="2">
    <source>
        <dbReference type="ARBA" id="ARBA00005336"/>
    </source>
</evidence>
<feature type="domain" description="Glycoside hydrolase family 3 C-terminal" evidence="9">
    <location>
        <begin position="421"/>
        <end position="528"/>
    </location>
</feature>
<evidence type="ECO:0000256" key="5">
    <source>
        <dbReference type="ARBA" id="ARBA00022801"/>
    </source>
</evidence>
<dbReference type="FunFam" id="3.20.20.300:FF:000007">
    <property type="entry name" value="Lysosomal beta glucosidase"/>
    <property type="match status" value="1"/>
</dbReference>
<evidence type="ECO:0000259" key="8">
    <source>
        <dbReference type="Pfam" id="PF00933"/>
    </source>
</evidence>
<evidence type="ECO:0000256" key="3">
    <source>
        <dbReference type="ARBA" id="ARBA00012744"/>
    </source>
</evidence>
<evidence type="ECO:0000259" key="9">
    <source>
        <dbReference type="Pfam" id="PF01915"/>
    </source>
</evidence>
<dbReference type="SUPFAM" id="SSF52279">
    <property type="entry name" value="Beta-D-glucan exohydrolase, C-terminal domain"/>
    <property type="match status" value="1"/>
</dbReference>
<keyword evidence="6" id="KW-0326">Glycosidase</keyword>
<evidence type="ECO:0000256" key="6">
    <source>
        <dbReference type="ARBA" id="ARBA00023295"/>
    </source>
</evidence>
<evidence type="ECO:0000256" key="1">
    <source>
        <dbReference type="ARBA" id="ARBA00000448"/>
    </source>
</evidence>
<dbReference type="Pfam" id="PF01915">
    <property type="entry name" value="Glyco_hydro_3_C"/>
    <property type="match status" value="1"/>
</dbReference>
<dbReference type="GO" id="GO:0008422">
    <property type="term" value="F:beta-glucosidase activity"/>
    <property type="evidence" value="ECO:0007669"/>
    <property type="project" value="UniProtKB-EC"/>
</dbReference>
<feature type="signal peptide" evidence="7">
    <location>
        <begin position="1"/>
        <end position="26"/>
    </location>
</feature>
<comment type="similarity">
    <text evidence="2">Belongs to the glycosyl hydrolase 3 family.</text>
</comment>
<protein>
    <recommendedName>
        <fullName evidence="3">beta-glucosidase</fullName>
        <ecNumber evidence="3">3.2.1.21</ecNumber>
    </recommendedName>
</protein>
<sequence>MKNFKKLALASVLCTGVCLTAGGQKAAPAIPSDPVIEAHIQEWLKKMTLEEKIGQMCEITIDVVSDFEASKKNGFTLNPAMLDTVIGKYKVGSLLNVPLSVAQKKEKWAEAIKQIQDLSMKEIGIPCIYGVDQIHGTTYTLDGTMFPQGINMGAAFNRELTEKAAAISAYETKAGCIPWTYAPVVDLGRDPRWSRMWENYGEDCYVNAEMGKASVRGFQGSDPNHIGEYNVAACMKHYMGYGVPVSGKDRTPSSISRSDMREKHFAPFLAAIRQGALSVMVNSGVDNGVPFHANRELLTEWLKEDLNWDGMIVTDWADINNLCTRDHIAATKKEAVKIAINAGIDMSMVPYEVSFCDYLKELVQEGEVPMSRIDDAVARVLRLKYRLGLFENPYWDIKKYNKFGSEEFARVALQAAEESEVLLKNEGNILPLAKGTKILLAGPNANSMRCLNGGWSYSWQGHLADQCAGAYNTIYESLCNKYGKENIIYEPGVTYAPYKNDNWWEENQPEIEKSVAAASRADVIIACI</sequence>
<dbReference type="InterPro" id="IPR036962">
    <property type="entry name" value="Glyco_hydro_3_N_sf"/>
</dbReference>
<dbReference type="InterPro" id="IPR036881">
    <property type="entry name" value="Glyco_hydro_3_C_sf"/>
</dbReference>
<dbReference type="Gene3D" id="3.40.50.1700">
    <property type="entry name" value="Glycoside hydrolase family 3 C-terminal domain"/>
    <property type="match status" value="1"/>
</dbReference>
<proteinExistence type="inferred from homology"/>
<comment type="caution">
    <text evidence="10">The sequence shown here is derived from an EMBL/GenBank/DDBJ whole genome shotgun (WGS) entry which is preliminary data.</text>
</comment>
<evidence type="ECO:0000313" key="10">
    <source>
        <dbReference type="EMBL" id="HJF08197.1"/>
    </source>
</evidence>